<dbReference type="AlphaFoldDB" id="A0A0E3LPJ2"/>
<dbReference type="KEGG" id="mbar:MSBR2_0100"/>
<dbReference type="PANTHER" id="PTHR37835:SF1">
    <property type="entry name" value="ALPHA-CLOSTRIPAIN"/>
    <property type="match status" value="1"/>
</dbReference>
<reference evidence="1 2" key="1">
    <citation type="submission" date="2014-07" db="EMBL/GenBank/DDBJ databases">
        <title>Methanogenic archaea and the global carbon cycle.</title>
        <authorList>
            <person name="Henriksen J.R."/>
            <person name="Luke J."/>
            <person name="Reinhart S."/>
            <person name="Benedict M.N."/>
            <person name="Youngblut N.D."/>
            <person name="Metcalf M.E."/>
            <person name="Whitaker R.J."/>
            <person name="Metcalf W.W."/>
        </authorList>
    </citation>
    <scope>NUCLEOTIDE SEQUENCE [LARGE SCALE GENOMIC DNA]</scope>
    <source>
        <strain evidence="1 2">227</strain>
    </source>
</reference>
<evidence type="ECO:0000313" key="2">
    <source>
        <dbReference type="Proteomes" id="UP000033079"/>
    </source>
</evidence>
<dbReference type="InterPro" id="IPR005077">
    <property type="entry name" value="Peptidase_C11"/>
</dbReference>
<dbReference type="Gene3D" id="3.40.50.11970">
    <property type="match status" value="1"/>
</dbReference>
<organism evidence="1 2">
    <name type="scientific">Methanosarcina barkeri 227</name>
    <dbReference type="NCBI Taxonomy" id="1434106"/>
    <lineage>
        <taxon>Archaea</taxon>
        <taxon>Methanobacteriati</taxon>
        <taxon>Methanobacteriota</taxon>
        <taxon>Stenosarchaea group</taxon>
        <taxon>Methanomicrobia</taxon>
        <taxon>Methanosarcinales</taxon>
        <taxon>Methanosarcinaceae</taxon>
        <taxon>Methanosarcina</taxon>
    </lineage>
</organism>
<name>A0A0E3LPJ2_METBA</name>
<dbReference type="PANTHER" id="PTHR37835">
    <property type="entry name" value="ALPHA-CLOSTRIPAIN"/>
    <property type="match status" value="1"/>
</dbReference>
<gene>
    <name evidence="1" type="ORF">MSBR2_0100</name>
</gene>
<sequence>MQTKAKWTYMVYMAGDNNLSTAGDEDLKEMRQVGSSSEVNVLVQFDNAGIEGTRRFYIQRGGINEKVECLGKTDSGDPLVLENFIAWSCKHYPAERYALILWNHGGGWKPGDFDRLARYERTRNWNVREANFLSASELKRTLFNTTISNILNLDLPELREICIDDGSGHSLDTIELGKVLAYAKEIIGQTLDILGMDACLMSNFEVAYQAAPYVKYIVASEANEPNEGWPYEAILDMLSKNPEIATPDICCEIVKVYTETYKKWGRSNVTQSAFDLSRVKDTTKSLDSLAKALIDKMPDVINNMQRAQNKSKSFCTYTLWDVSHFCKVLSGLIQDDNLNQAIQKVITEFEPNSEKFIIAESHLGNGYDQCCGASIYLIPPLLPVSEYYADLEFAKNCKSWPLMLQKYHD</sequence>
<dbReference type="PATRIC" id="fig|1434106.5.peg.92"/>
<protein>
    <submittedName>
        <fullName evidence="1">Clostripain</fullName>
    </submittedName>
</protein>
<accession>A0A0E3LPJ2</accession>
<evidence type="ECO:0000313" key="1">
    <source>
        <dbReference type="EMBL" id="AKB56616.1"/>
    </source>
</evidence>
<proteinExistence type="predicted"/>
<dbReference type="Pfam" id="PF03415">
    <property type="entry name" value="Peptidase_C11"/>
    <property type="match status" value="2"/>
</dbReference>
<dbReference type="HOGENOM" id="CLU_051348_0_0_2"/>
<dbReference type="EMBL" id="CP009530">
    <property type="protein sequence ID" value="AKB56616.1"/>
    <property type="molecule type" value="Genomic_DNA"/>
</dbReference>
<dbReference type="Proteomes" id="UP000033079">
    <property type="component" value="Chromosome"/>
</dbReference>